<feature type="region of interest" description="Disordered" evidence="1">
    <location>
        <begin position="784"/>
        <end position="819"/>
    </location>
</feature>
<feature type="compositionally biased region" description="Low complexity" evidence="1">
    <location>
        <begin position="294"/>
        <end position="309"/>
    </location>
</feature>
<feature type="region of interest" description="Disordered" evidence="1">
    <location>
        <begin position="1222"/>
        <end position="1251"/>
    </location>
</feature>
<dbReference type="CDD" id="cd00024">
    <property type="entry name" value="CD_CSD"/>
    <property type="match status" value="1"/>
</dbReference>
<evidence type="ECO:0000256" key="1">
    <source>
        <dbReference type="SAM" id="MobiDB-lite"/>
    </source>
</evidence>
<feature type="compositionally biased region" description="Acidic residues" evidence="1">
    <location>
        <begin position="390"/>
        <end position="409"/>
    </location>
</feature>
<evidence type="ECO:0008006" key="4">
    <source>
        <dbReference type="Google" id="ProtNLM"/>
    </source>
</evidence>
<evidence type="ECO:0000313" key="2">
    <source>
        <dbReference type="EMBL" id="KAF5353723.1"/>
    </source>
</evidence>
<proteinExistence type="predicted"/>
<feature type="compositionally biased region" description="Polar residues" evidence="1">
    <location>
        <begin position="227"/>
        <end position="239"/>
    </location>
</feature>
<protein>
    <recommendedName>
        <fullName evidence="4">Chromo domain-containing protein</fullName>
    </recommendedName>
</protein>
<dbReference type="EMBL" id="JAACJM010000062">
    <property type="protein sequence ID" value="KAF5353723.1"/>
    <property type="molecule type" value="Genomic_DNA"/>
</dbReference>
<dbReference type="Proteomes" id="UP000559256">
    <property type="component" value="Unassembled WGS sequence"/>
</dbReference>
<feature type="region of interest" description="Disordered" evidence="1">
    <location>
        <begin position="894"/>
        <end position="1030"/>
    </location>
</feature>
<reference evidence="2 3" key="1">
    <citation type="journal article" date="2020" name="ISME J.">
        <title>Uncovering the hidden diversity of litter-decomposition mechanisms in mushroom-forming fungi.</title>
        <authorList>
            <person name="Floudas D."/>
            <person name="Bentzer J."/>
            <person name="Ahren D."/>
            <person name="Johansson T."/>
            <person name="Persson P."/>
            <person name="Tunlid A."/>
        </authorList>
    </citation>
    <scope>NUCLEOTIDE SEQUENCE [LARGE SCALE GENOMIC DNA]</scope>
    <source>
        <strain evidence="2 3">CBS 291.85</strain>
    </source>
</reference>
<name>A0A8H5D6N7_9AGAR</name>
<feature type="compositionally biased region" description="Polar residues" evidence="1">
    <location>
        <begin position="944"/>
        <end position="959"/>
    </location>
</feature>
<accession>A0A8H5D6N7</accession>
<feature type="compositionally biased region" description="Pro residues" evidence="1">
    <location>
        <begin position="670"/>
        <end position="679"/>
    </location>
</feature>
<feature type="compositionally biased region" description="Basic and acidic residues" evidence="1">
    <location>
        <begin position="701"/>
        <end position="712"/>
    </location>
</feature>
<feature type="compositionally biased region" description="Basic and acidic residues" evidence="1">
    <location>
        <begin position="93"/>
        <end position="107"/>
    </location>
</feature>
<feature type="compositionally biased region" description="Basic and acidic residues" evidence="1">
    <location>
        <begin position="481"/>
        <end position="501"/>
    </location>
</feature>
<sequence>MESSFEASEPETQFIPQEDDEETLWKVIEILQEDKTRRRYKVKWEGVDPSNGKPWAPSWVPMHDCTPDLVETWQVKKVQEKRRSSMASNASRADLKSYKPSSRRESKASSSKSSPAKSTSTNRSSRRHSRSFTPKPTKPASTAHYDEWDEPPKAGPSKPNRNGKRRHDDPVEDDVSNDSRTGPRSSTSSSRPTKKRKLAPEPEVEADEEVQELVAKPVVSHKKATVKKNSVSASTSTPNAIAGPSKSVNGRRPSKFVHADTESESEMPEKEKEKAEKVLRNSTGTGKPFVSINSPPKLKPSGSKAASGSKADKPAAKRWSHAPFGRGDSKTTSNEESLSARESAAGTPVPAKTTETTSKPVKKAPAEQPKPKKSSITQRVVRKRPPPSPEVDEGLGDEEDQLDEMDYDIPLEPLGPVPEEPDVDASGEDGLRDGSEIPVPFTGSLRHGSEGREEEVADSEQQDSPSDPEADVEAEVDAREDEGVRLDRTSLKPKDDIREVVDMADDGPGDKAGKGRSPTPVASAAPTAVPAKSVPSRQPSDSGSSRSKPAPKATTNAVAGPSRVGPASENATESATLKIGPPKKVYSGSNGFPRDKPKRDLPKTITPITPPPRTNTDKSRPRTPKLSPNALKQLAEFDAFMAPLFPEPAPAVTLPAPVNGANVTDNHGHPPSPVSPSPPQNNLNARDNDTPPRPHSPSQARVKDTPTSDHDTNPYPNGVLEPEPLTSEHLQPSNPSPSSPKRRTIKSQMKPRSPGPLKHAPMKPMKPMTPNRMKAMYNSVGKSMFEQPDSTIQQFSDDGTEPSASQISQFESPEKQRQVATPLLQKGGGLLSLGLEMKGTKRSNPFNRLTTVTEVDVDVRQKGEALAEKHRKQILLERNGGEIQKKRVEDIQAERMNAPGKGKTVMFVEPTPTPTPEDVPAEPPEYEDGDQDVDGQEHRHHDFSQPTQAQETSQDSQVQPDEDEPSDERRIHHPFPQPTQASQESRQTDGAQMDVDAEDFDDILQYPPDEDVSQQLEQAPGPVSGTQESDSIMVIPATASDRNDISPPSSYPTEAQIRRDPSVDAAMLQLLNHKSEEISRLEASLAEEQEKTHILTQELHSLKVQDASQEADSKRLAQELQAALTAAIAAKEAVERDKIAAEKDKEVFREQYMRASDYAADSRKELADLNQRLEVAETQVKEGVNLVKRTYQTRVQDLEAESRKWQQLVRFTVEREMRTNDDIRRQAAEGPELRRQNEELKAELENSEREMEDLHEQYRQLKVQSENRARILEAEVAVWREEVDKARRERDDLVSRGVGQNFGANDMVFYCRWKTDSGARTCPEPFRTRADLENHIRSLGHYT</sequence>
<dbReference type="OrthoDB" id="3647690at2759"/>
<gene>
    <name evidence="2" type="ORF">D9758_008610</name>
</gene>
<feature type="compositionally biased region" description="Acidic residues" evidence="1">
    <location>
        <begin position="924"/>
        <end position="934"/>
    </location>
</feature>
<feature type="compositionally biased region" description="Low complexity" evidence="1">
    <location>
        <begin position="515"/>
        <end position="551"/>
    </location>
</feature>
<feature type="compositionally biased region" description="Basic and acidic residues" evidence="1">
    <location>
        <begin position="257"/>
        <end position="279"/>
    </location>
</feature>
<feature type="compositionally biased region" description="Basic and acidic residues" evidence="1">
    <location>
        <begin position="593"/>
        <end position="602"/>
    </location>
</feature>
<feature type="compositionally biased region" description="Acidic residues" evidence="1">
    <location>
        <begin position="452"/>
        <end position="480"/>
    </location>
</feature>
<feature type="compositionally biased region" description="Acidic residues" evidence="1">
    <location>
        <begin position="202"/>
        <end position="211"/>
    </location>
</feature>
<feature type="region of interest" description="Disordered" evidence="1">
    <location>
        <begin position="77"/>
        <end position="631"/>
    </location>
</feature>
<evidence type="ECO:0000313" key="3">
    <source>
        <dbReference type="Proteomes" id="UP000559256"/>
    </source>
</evidence>
<feature type="compositionally biased region" description="Polar residues" evidence="1">
    <location>
        <begin position="978"/>
        <end position="990"/>
    </location>
</feature>
<feature type="region of interest" description="Disordered" evidence="1">
    <location>
        <begin position="647"/>
        <end position="772"/>
    </location>
</feature>
<feature type="compositionally biased region" description="Low complexity" evidence="1">
    <location>
        <begin position="108"/>
        <end position="123"/>
    </location>
</feature>
<comment type="caution">
    <text evidence="2">The sequence shown here is derived from an EMBL/GenBank/DDBJ whole genome shotgun (WGS) entry which is preliminary data.</text>
</comment>
<feature type="compositionally biased region" description="Polar residues" evidence="1">
    <location>
        <begin position="788"/>
        <end position="811"/>
    </location>
</feature>
<organism evidence="2 3">
    <name type="scientific">Tetrapyrgos nigripes</name>
    <dbReference type="NCBI Taxonomy" id="182062"/>
    <lineage>
        <taxon>Eukaryota</taxon>
        <taxon>Fungi</taxon>
        <taxon>Dikarya</taxon>
        <taxon>Basidiomycota</taxon>
        <taxon>Agaricomycotina</taxon>
        <taxon>Agaricomycetes</taxon>
        <taxon>Agaricomycetidae</taxon>
        <taxon>Agaricales</taxon>
        <taxon>Marasmiineae</taxon>
        <taxon>Marasmiaceae</taxon>
        <taxon>Tetrapyrgos</taxon>
    </lineage>
</organism>
<keyword evidence="3" id="KW-1185">Reference proteome</keyword>
<feature type="compositionally biased region" description="Low complexity" evidence="1">
    <location>
        <begin position="179"/>
        <end position="191"/>
    </location>
</feature>
<feature type="compositionally biased region" description="Acidic residues" evidence="1">
    <location>
        <begin position="995"/>
        <end position="1012"/>
    </location>
</feature>
<feature type="compositionally biased region" description="Pro residues" evidence="1">
    <location>
        <begin position="911"/>
        <end position="923"/>
    </location>
</feature>